<dbReference type="EC" id="5.4.99.-" evidence="7"/>
<evidence type="ECO:0000256" key="6">
    <source>
        <dbReference type="PROSITE-ProRule" id="PRU00182"/>
    </source>
</evidence>
<dbReference type="GO" id="GO:0000455">
    <property type="term" value="P:enzyme-directed rRNA pseudouridine synthesis"/>
    <property type="evidence" value="ECO:0007669"/>
    <property type="project" value="TreeGrafter"/>
</dbReference>
<reference evidence="9 10" key="1">
    <citation type="submission" date="2018-08" db="EMBL/GenBank/DDBJ databases">
        <title>The metabolism and importance of syntrophic acetate oxidation coupled to methane or sulfide production in haloalkaline environments.</title>
        <authorList>
            <person name="Timmers P.H.A."/>
            <person name="Vavourakis C.D."/>
            <person name="Sorokin D.Y."/>
            <person name="Sinninghe Damste J.S."/>
            <person name="Muyzer G."/>
            <person name="Stams A.J.M."/>
            <person name="Plugge C.M."/>
        </authorList>
    </citation>
    <scope>NUCLEOTIDE SEQUENCE [LARGE SCALE GENOMIC DNA]</scope>
    <source>
        <strain evidence="9">MSAO_Bac1</strain>
    </source>
</reference>
<comment type="function">
    <text evidence="7">Responsible for synthesis of pseudouridine from uracil.</text>
</comment>
<dbReference type="SUPFAM" id="SSF55174">
    <property type="entry name" value="Alpha-L RNA-binding motif"/>
    <property type="match status" value="1"/>
</dbReference>
<comment type="caution">
    <text evidence="9">The sequence shown here is derived from an EMBL/GenBank/DDBJ whole genome shotgun (WGS) entry which is preliminary data.</text>
</comment>
<dbReference type="GO" id="GO:0003723">
    <property type="term" value="F:RNA binding"/>
    <property type="evidence" value="ECO:0007669"/>
    <property type="project" value="UniProtKB-KW"/>
</dbReference>
<dbReference type="CDD" id="cd00165">
    <property type="entry name" value="S4"/>
    <property type="match status" value="1"/>
</dbReference>
<keyword evidence="3 6" id="KW-0694">RNA-binding</keyword>
<evidence type="ECO:0000256" key="3">
    <source>
        <dbReference type="ARBA" id="ARBA00022884"/>
    </source>
</evidence>
<dbReference type="AlphaFoldDB" id="A0A424Y9F3"/>
<dbReference type="InterPro" id="IPR036986">
    <property type="entry name" value="S4_RNA-bd_sf"/>
</dbReference>
<dbReference type="InterPro" id="IPR050188">
    <property type="entry name" value="RluA_PseudoU_synthase"/>
</dbReference>
<evidence type="ECO:0000313" key="10">
    <source>
        <dbReference type="Proteomes" id="UP000285138"/>
    </source>
</evidence>
<evidence type="ECO:0000313" key="9">
    <source>
        <dbReference type="EMBL" id="RQD72956.1"/>
    </source>
</evidence>
<dbReference type="InterPro" id="IPR006225">
    <property type="entry name" value="PsdUridine_synth_RluC/D"/>
</dbReference>
<dbReference type="Gene3D" id="3.10.290.10">
    <property type="entry name" value="RNA-binding S4 domain"/>
    <property type="match status" value="1"/>
</dbReference>
<name>A0A424Y9F3_9FIRM</name>
<dbReference type="GO" id="GO:0120159">
    <property type="term" value="F:rRNA pseudouridine synthase activity"/>
    <property type="evidence" value="ECO:0007669"/>
    <property type="project" value="UniProtKB-ARBA"/>
</dbReference>
<dbReference type="CDD" id="cd02869">
    <property type="entry name" value="PseudoU_synth_RluA_like"/>
    <property type="match status" value="1"/>
</dbReference>
<dbReference type="PROSITE" id="PS50889">
    <property type="entry name" value="S4"/>
    <property type="match status" value="1"/>
</dbReference>
<dbReference type="Proteomes" id="UP000285138">
    <property type="component" value="Unassembled WGS sequence"/>
</dbReference>
<feature type="domain" description="RNA-binding S4" evidence="8">
    <location>
        <begin position="16"/>
        <end position="73"/>
    </location>
</feature>
<evidence type="ECO:0000256" key="5">
    <source>
        <dbReference type="PIRSR" id="PIRSR606225-1"/>
    </source>
</evidence>
<dbReference type="Pfam" id="PF01479">
    <property type="entry name" value="S4"/>
    <property type="match status" value="1"/>
</dbReference>
<dbReference type="SMART" id="SM00363">
    <property type="entry name" value="S4"/>
    <property type="match status" value="1"/>
</dbReference>
<dbReference type="FunFam" id="3.30.2350.10:FF:000006">
    <property type="entry name" value="Pseudouridine synthase"/>
    <property type="match status" value="1"/>
</dbReference>
<accession>A0A424Y9F3</accession>
<comment type="similarity">
    <text evidence="2 7">Belongs to the pseudouridine synthase RluA family.</text>
</comment>
<dbReference type="NCBIfam" id="TIGR00005">
    <property type="entry name" value="rluA_subfam"/>
    <property type="match status" value="1"/>
</dbReference>
<comment type="catalytic activity">
    <reaction evidence="1 7">
        <text>a uridine in RNA = a pseudouridine in RNA</text>
        <dbReference type="Rhea" id="RHEA:48348"/>
        <dbReference type="Rhea" id="RHEA-COMP:12068"/>
        <dbReference type="Rhea" id="RHEA-COMP:12069"/>
        <dbReference type="ChEBI" id="CHEBI:65314"/>
        <dbReference type="ChEBI" id="CHEBI:65315"/>
    </reaction>
</comment>
<proteinExistence type="inferred from homology"/>
<evidence type="ECO:0000256" key="2">
    <source>
        <dbReference type="ARBA" id="ARBA00010876"/>
    </source>
</evidence>
<keyword evidence="4 7" id="KW-0413">Isomerase</keyword>
<evidence type="ECO:0000256" key="7">
    <source>
        <dbReference type="RuleBase" id="RU362028"/>
    </source>
</evidence>
<dbReference type="PROSITE" id="PS01129">
    <property type="entry name" value="PSI_RLU"/>
    <property type="match status" value="1"/>
</dbReference>
<protein>
    <recommendedName>
        <fullName evidence="7">Pseudouridine synthase</fullName>
        <ecNumber evidence="7">5.4.99.-</ecNumber>
    </recommendedName>
</protein>
<gene>
    <name evidence="9" type="ORF">D5R97_10070</name>
</gene>
<dbReference type="InterPro" id="IPR002942">
    <property type="entry name" value="S4_RNA-bd"/>
</dbReference>
<feature type="active site" evidence="5">
    <location>
        <position position="139"/>
    </location>
</feature>
<dbReference type="EMBL" id="QZAA01000286">
    <property type="protein sequence ID" value="RQD72956.1"/>
    <property type="molecule type" value="Genomic_DNA"/>
</dbReference>
<evidence type="ECO:0000259" key="8">
    <source>
        <dbReference type="SMART" id="SM00363"/>
    </source>
</evidence>
<dbReference type="SUPFAM" id="SSF55120">
    <property type="entry name" value="Pseudouridine synthase"/>
    <property type="match status" value="1"/>
</dbReference>
<organism evidence="9 10">
    <name type="scientific">Candidatus Syntrophonatronum acetioxidans</name>
    <dbReference type="NCBI Taxonomy" id="1795816"/>
    <lineage>
        <taxon>Bacteria</taxon>
        <taxon>Bacillati</taxon>
        <taxon>Bacillota</taxon>
        <taxon>Clostridia</taxon>
        <taxon>Eubacteriales</taxon>
        <taxon>Syntrophomonadaceae</taxon>
        <taxon>Candidatus Syntrophonatronum</taxon>
    </lineage>
</organism>
<dbReference type="PANTHER" id="PTHR21600:SF44">
    <property type="entry name" value="RIBOSOMAL LARGE SUBUNIT PSEUDOURIDINE SYNTHASE D"/>
    <property type="match status" value="1"/>
</dbReference>
<dbReference type="Pfam" id="PF00849">
    <property type="entry name" value="PseudoU_synth_2"/>
    <property type="match status" value="1"/>
</dbReference>
<evidence type="ECO:0000256" key="4">
    <source>
        <dbReference type="ARBA" id="ARBA00023235"/>
    </source>
</evidence>
<evidence type="ECO:0000256" key="1">
    <source>
        <dbReference type="ARBA" id="ARBA00000073"/>
    </source>
</evidence>
<dbReference type="InterPro" id="IPR006145">
    <property type="entry name" value="PsdUridine_synth_RsuA/RluA"/>
</dbReference>
<sequence>MKDINKYLVGAEEEGKRLDVFLAEQSSSFSRSRLQGLIKEGMVRVKGEMVKSNYRVKGGDVVEVELPPLSKIEVEPQDIPLDILYEDNDVVVINKPPGMVVHPAAGHYSGTLVNALLFHCKNLSGVGGKLRPGIVHRLDKDTSGVLIAAKNDHAHNFLSRQLKERTMKREYLALVHGRIEENRGIIDAPLGRHPRDRKKMAVTEGRARKAVTHFDVLERFRGITFLKLKLETGRTHQIRVHLSYIGHPVLGDSQYGKRKQPFNLSGYALHAQTLGFIHPTQEEYMEFSAPLPEEFKEILNYLRQE</sequence>
<dbReference type="Gene3D" id="3.30.2350.10">
    <property type="entry name" value="Pseudouridine synthase"/>
    <property type="match status" value="1"/>
</dbReference>
<dbReference type="InterPro" id="IPR006224">
    <property type="entry name" value="PsdUridine_synth_RluA-like_CS"/>
</dbReference>
<dbReference type="PANTHER" id="PTHR21600">
    <property type="entry name" value="MITOCHONDRIAL RNA PSEUDOURIDINE SYNTHASE"/>
    <property type="match status" value="1"/>
</dbReference>
<dbReference type="InterPro" id="IPR020103">
    <property type="entry name" value="PsdUridine_synth_cat_dom_sf"/>
</dbReference>